<evidence type="ECO:0000256" key="1">
    <source>
        <dbReference type="ARBA" id="ARBA00004718"/>
    </source>
</evidence>
<feature type="binding site" evidence="11">
    <location>
        <position position="438"/>
    </location>
    <ligand>
        <name>Zn(2+)</name>
        <dbReference type="ChEBI" id="CHEBI:29105"/>
    </ligand>
</feature>
<feature type="active site" description="Glycyl thioester intermediate" evidence="9">
    <location>
        <position position="183"/>
    </location>
</feature>
<dbReference type="EMBL" id="JAKKPZ010000004">
    <property type="protein sequence ID" value="KAI1722079.1"/>
    <property type="molecule type" value="Genomic_DNA"/>
</dbReference>
<evidence type="ECO:0000256" key="8">
    <source>
        <dbReference type="PIRNR" id="PIRNR039133"/>
    </source>
</evidence>
<feature type="binding site" evidence="10">
    <location>
        <position position="58"/>
    </location>
    <ligand>
        <name>ATP</name>
        <dbReference type="ChEBI" id="CHEBI:30616"/>
    </ligand>
</feature>
<dbReference type="GO" id="GO:0019948">
    <property type="term" value="F:SUMO activating enzyme activity"/>
    <property type="evidence" value="ECO:0007669"/>
    <property type="project" value="UniProtKB-UniRule"/>
</dbReference>
<evidence type="ECO:0000313" key="16">
    <source>
        <dbReference type="Proteomes" id="UP001201812"/>
    </source>
</evidence>
<name>A0AAD4N9R4_9BILA</name>
<dbReference type="GO" id="GO:0031510">
    <property type="term" value="C:SUMO activating enzyme complex"/>
    <property type="evidence" value="ECO:0007669"/>
    <property type="project" value="UniProtKB-UniRule"/>
</dbReference>
<dbReference type="Gene3D" id="3.10.290.20">
    <property type="entry name" value="Ubiquitin-like 2 activating enzyme e1b. Chain: B, domain 3"/>
    <property type="match status" value="1"/>
</dbReference>
<keyword evidence="3 8" id="KW-0479">Metal-binding</keyword>
<dbReference type="Pfam" id="PF00899">
    <property type="entry name" value="ThiF"/>
    <property type="match status" value="1"/>
</dbReference>
<dbReference type="Pfam" id="PF14732">
    <property type="entry name" value="UAE_UbL"/>
    <property type="match status" value="1"/>
</dbReference>
<sequence>MIVLLAEQADIKIAMGWRDEDFLKFLQCKVLVIGAGGIGCELLKNLVMTGFKNISVIDLDTIDISNLNRQFLFRKEHVGKSKAEVASAAVKAMCPDVNIEHFHESIFSEKFGVSFFQQFAIVLSALDNKGARSHVNRLCLVSGVPLVESGSAGYLGQVSVIVKGKSECYDCVPKTGQKTYPNCTIRNTPSEPIHCIVWAKSLFNQLFGEKDPDNDVAPEVTDEQGDTLSAQGTETGSKRKDTRTYAEDHAYDPKLIFNKLFHDDVNYLLKMADLWKERRKPEPLEFDKVTDGGLGTSKELPANVCWSLNKWACVYEDSIQELYEKYHEASKSNGILTWDKDDDASMNFVAACANIRAHIFGIAQKALFDVKSMAGNIIPAIATTNACVAGMIVVEALKVVRGQMDKARWVFINRIPNPRGKILVDEPPYKPNPQCYVCSDKGEVRLKMNLQQMPVKHFRNKVLISTLHMISPDVMDLFSNRVIISSEEGETDELMDKTLSELGVQNGAQFDCDDFTQQLQFKIIVFHSADVDSEHFEILANNSKPEKTEDEKKTDSKEEAENGATSESVGKNLKQVSLDGEENGSCIVPEVEMTEETNTRKRRSEFVDIELTPKRSHVD</sequence>
<dbReference type="GO" id="GO:0005524">
    <property type="term" value="F:ATP binding"/>
    <property type="evidence" value="ECO:0007669"/>
    <property type="project" value="UniProtKB-UniRule"/>
</dbReference>
<protein>
    <recommendedName>
        <fullName evidence="8">SUMO-activating enzyme subunit</fullName>
    </recommendedName>
</protein>
<accession>A0AAD4N9R4</accession>
<feature type="binding site" evidence="11">
    <location>
        <position position="168"/>
    </location>
    <ligand>
        <name>Zn(2+)</name>
        <dbReference type="ChEBI" id="CHEBI:29105"/>
    </ligand>
</feature>
<feature type="binding site" evidence="10">
    <location>
        <begin position="66"/>
        <end position="69"/>
    </location>
    <ligand>
        <name>ATP</name>
        <dbReference type="ChEBI" id="CHEBI:30616"/>
    </ligand>
</feature>
<evidence type="ECO:0000256" key="6">
    <source>
        <dbReference type="ARBA" id="ARBA00022833"/>
    </source>
</evidence>
<evidence type="ECO:0000256" key="11">
    <source>
        <dbReference type="PIRSR" id="PIRSR039133-3"/>
    </source>
</evidence>
<feature type="compositionally biased region" description="Basic and acidic residues" evidence="12">
    <location>
        <begin position="544"/>
        <end position="560"/>
    </location>
</feature>
<dbReference type="GO" id="GO:0046872">
    <property type="term" value="F:metal ion binding"/>
    <property type="evidence" value="ECO:0007669"/>
    <property type="project" value="UniProtKB-KW"/>
</dbReference>
<evidence type="ECO:0000313" key="15">
    <source>
        <dbReference type="EMBL" id="KAI1722079.1"/>
    </source>
</evidence>
<feature type="binding site" evidence="10">
    <location>
        <begin position="34"/>
        <end position="39"/>
    </location>
    <ligand>
        <name>ATP</name>
        <dbReference type="ChEBI" id="CHEBI:30616"/>
    </ligand>
</feature>
<evidence type="ECO:0000256" key="2">
    <source>
        <dbReference type="ARBA" id="ARBA00005673"/>
    </source>
</evidence>
<dbReference type="SUPFAM" id="SSF69572">
    <property type="entry name" value="Activating enzymes of the ubiquitin-like proteins"/>
    <property type="match status" value="1"/>
</dbReference>
<feature type="binding site" evidence="11">
    <location>
        <position position="435"/>
    </location>
    <ligand>
        <name>Zn(2+)</name>
        <dbReference type="ChEBI" id="CHEBI:29105"/>
    </ligand>
</feature>
<organism evidence="15 16">
    <name type="scientific">Ditylenchus destructor</name>
    <dbReference type="NCBI Taxonomy" id="166010"/>
    <lineage>
        <taxon>Eukaryota</taxon>
        <taxon>Metazoa</taxon>
        <taxon>Ecdysozoa</taxon>
        <taxon>Nematoda</taxon>
        <taxon>Chromadorea</taxon>
        <taxon>Rhabditida</taxon>
        <taxon>Tylenchina</taxon>
        <taxon>Tylenchomorpha</taxon>
        <taxon>Sphaerularioidea</taxon>
        <taxon>Anguinidae</taxon>
        <taxon>Anguininae</taxon>
        <taxon>Ditylenchus</taxon>
    </lineage>
</organism>
<evidence type="ECO:0000256" key="9">
    <source>
        <dbReference type="PIRSR" id="PIRSR039133-1"/>
    </source>
</evidence>
<dbReference type="Gene3D" id="3.50.50.80">
    <property type="entry name" value="Ubiquitin-activating enzyme E1, inactive adenylation domain, subdomain 1"/>
    <property type="match status" value="1"/>
</dbReference>
<evidence type="ECO:0000259" key="14">
    <source>
        <dbReference type="Pfam" id="PF14732"/>
    </source>
</evidence>
<dbReference type="Gene3D" id="1.10.10.520">
    <property type="entry name" value="Ubiquitin activating enzymes (Uba3). Chain: B, domain 2"/>
    <property type="match status" value="1"/>
</dbReference>
<feature type="binding site" evidence="10">
    <location>
        <begin position="127"/>
        <end position="132"/>
    </location>
    <ligand>
        <name>ATP</name>
        <dbReference type="ChEBI" id="CHEBI:30616"/>
    </ligand>
</feature>
<feature type="compositionally biased region" description="Acidic residues" evidence="12">
    <location>
        <begin position="214"/>
        <end position="225"/>
    </location>
</feature>
<dbReference type="AlphaFoldDB" id="A0AAD4N9R4"/>
<reference evidence="15" key="1">
    <citation type="submission" date="2022-01" db="EMBL/GenBank/DDBJ databases">
        <title>Genome Sequence Resource for Two Populations of Ditylenchus destructor, the Migratory Endoparasitic Phytonematode.</title>
        <authorList>
            <person name="Zhang H."/>
            <person name="Lin R."/>
            <person name="Xie B."/>
        </authorList>
    </citation>
    <scope>NUCLEOTIDE SEQUENCE</scope>
    <source>
        <strain evidence="15">BazhouSP</strain>
    </source>
</reference>
<feature type="domain" description="Ubiquitin/SUMO-activating enzyme ubiquitin-like" evidence="14">
    <location>
        <begin position="446"/>
        <end position="529"/>
    </location>
</feature>
<dbReference type="PANTHER" id="PTHR10953">
    <property type="entry name" value="UBIQUITIN-ACTIVATING ENZYME E1"/>
    <property type="match status" value="1"/>
</dbReference>
<evidence type="ECO:0000256" key="5">
    <source>
        <dbReference type="ARBA" id="ARBA00022786"/>
    </source>
</evidence>
<keyword evidence="4 8" id="KW-0547">Nucleotide-binding</keyword>
<dbReference type="PIRSF" id="PIRSF039133">
    <property type="entry name" value="SUMO_E1B"/>
    <property type="match status" value="1"/>
</dbReference>
<keyword evidence="7 8" id="KW-0067">ATP-binding</keyword>
<dbReference type="InterPro" id="IPR030661">
    <property type="entry name" value="Uba2"/>
</dbReference>
<evidence type="ECO:0000256" key="7">
    <source>
        <dbReference type="ARBA" id="ARBA00022840"/>
    </source>
</evidence>
<evidence type="ECO:0000259" key="13">
    <source>
        <dbReference type="Pfam" id="PF00899"/>
    </source>
</evidence>
<evidence type="ECO:0000256" key="3">
    <source>
        <dbReference type="ARBA" id="ARBA00022723"/>
    </source>
</evidence>
<feature type="compositionally biased region" description="Polar residues" evidence="12">
    <location>
        <begin position="226"/>
        <end position="235"/>
    </location>
</feature>
<feature type="domain" description="THIF-type NAD/FAD binding fold" evidence="13">
    <location>
        <begin position="17"/>
        <end position="435"/>
    </location>
</feature>
<keyword evidence="5 8" id="KW-0833">Ubl conjugation pathway</keyword>
<proteinExistence type="inferred from homology"/>
<dbReference type="InterPro" id="IPR023318">
    <property type="entry name" value="Ub_act_enz_dom_a_sf"/>
</dbReference>
<feature type="region of interest" description="Disordered" evidence="12">
    <location>
        <begin position="540"/>
        <end position="605"/>
    </location>
</feature>
<feature type="binding site" evidence="11">
    <location>
        <position position="171"/>
    </location>
    <ligand>
        <name>Zn(2+)</name>
        <dbReference type="ChEBI" id="CHEBI:29105"/>
    </ligand>
</feature>
<feature type="region of interest" description="Disordered" evidence="12">
    <location>
        <begin position="213"/>
        <end position="244"/>
    </location>
</feature>
<evidence type="ECO:0000256" key="10">
    <source>
        <dbReference type="PIRSR" id="PIRSR039133-2"/>
    </source>
</evidence>
<keyword evidence="6 8" id="KW-0862">Zinc</keyword>
<keyword evidence="16" id="KW-1185">Reference proteome</keyword>
<dbReference type="InterPro" id="IPR035985">
    <property type="entry name" value="Ubiquitin-activating_enz"/>
</dbReference>
<dbReference type="GO" id="GO:0016925">
    <property type="term" value="P:protein sumoylation"/>
    <property type="evidence" value="ECO:0007669"/>
    <property type="project" value="UniProtKB-UniRule"/>
</dbReference>
<dbReference type="FunFam" id="3.50.50.80:FF:000002">
    <property type="entry name" value="SUMO-activating enzyme subunit 2"/>
    <property type="match status" value="1"/>
</dbReference>
<dbReference type="InterPro" id="IPR045886">
    <property type="entry name" value="ThiF/MoeB/HesA"/>
</dbReference>
<comment type="caution">
    <text evidence="15">The sequence shown here is derived from an EMBL/GenBank/DDBJ whole genome shotgun (WGS) entry which is preliminary data.</text>
</comment>
<comment type="similarity">
    <text evidence="2 8">Belongs to the ubiquitin-activating E1 family.</text>
</comment>
<feature type="binding site" evidence="10">
    <location>
        <position position="82"/>
    </location>
    <ligand>
        <name>ATP</name>
        <dbReference type="ChEBI" id="CHEBI:30616"/>
    </ligand>
</feature>
<dbReference type="GO" id="GO:0005737">
    <property type="term" value="C:cytoplasm"/>
    <property type="evidence" value="ECO:0007669"/>
    <property type="project" value="TreeGrafter"/>
</dbReference>
<comment type="subunit">
    <text evidence="8">Heterodimer.</text>
</comment>
<dbReference type="Proteomes" id="UP001201812">
    <property type="component" value="Unassembled WGS sequence"/>
</dbReference>
<dbReference type="InterPro" id="IPR042449">
    <property type="entry name" value="Ub-E1_IAD_1"/>
</dbReference>
<comment type="pathway">
    <text evidence="1 8">Protein modification; protein sumoylation.</text>
</comment>
<gene>
    <name evidence="15" type="ORF">DdX_04379</name>
</gene>
<dbReference type="InterPro" id="IPR000594">
    <property type="entry name" value="ThiF_NAD_FAD-bd"/>
</dbReference>
<dbReference type="PANTHER" id="PTHR10953:SF5">
    <property type="entry name" value="SUMO-ACTIVATING ENZYME SUBUNIT 2"/>
    <property type="match status" value="1"/>
</dbReference>
<feature type="binding site" evidence="10">
    <location>
        <begin position="105"/>
        <end position="106"/>
    </location>
    <ligand>
        <name>ATP</name>
        <dbReference type="ChEBI" id="CHEBI:30616"/>
    </ligand>
</feature>
<dbReference type="InterPro" id="IPR028077">
    <property type="entry name" value="UAE_UbL_dom"/>
</dbReference>
<evidence type="ECO:0000256" key="12">
    <source>
        <dbReference type="SAM" id="MobiDB-lite"/>
    </source>
</evidence>
<evidence type="ECO:0000256" key="4">
    <source>
        <dbReference type="ARBA" id="ARBA00022741"/>
    </source>
</evidence>